<name>A0A8S5S5F8_9CAUD</name>
<accession>A0A8S5S5F8</accession>
<dbReference type="Pfam" id="PF12224">
    <property type="entry name" value="Amidoligase_2"/>
    <property type="match status" value="1"/>
</dbReference>
<proteinExistence type="predicted"/>
<reference evidence="1" key="1">
    <citation type="journal article" date="2021" name="Proc. Natl. Acad. Sci. U.S.A.">
        <title>A Catalog of Tens of Thousands of Viruses from Human Metagenomes Reveals Hidden Associations with Chronic Diseases.</title>
        <authorList>
            <person name="Tisza M.J."/>
            <person name="Buck C.B."/>
        </authorList>
    </citation>
    <scope>NUCLEOTIDE SEQUENCE</scope>
    <source>
        <strain evidence="1">Ctm7X10</strain>
    </source>
</reference>
<dbReference type="PANTHER" id="PTHR36847">
    <property type="entry name" value="AMIDOLIGASE ENZYME"/>
    <property type="match status" value="1"/>
</dbReference>
<dbReference type="PANTHER" id="PTHR36847:SF1">
    <property type="entry name" value="AMIDOLIGASE ENZYME"/>
    <property type="match status" value="1"/>
</dbReference>
<dbReference type="InterPro" id="IPR022025">
    <property type="entry name" value="Amidoligase_2"/>
</dbReference>
<protein>
    <submittedName>
        <fullName evidence="1">Amidoligase enzyme</fullName>
    </submittedName>
</protein>
<organism evidence="1">
    <name type="scientific">Siphoviridae sp. ctm7X10</name>
    <dbReference type="NCBI Taxonomy" id="2827929"/>
    <lineage>
        <taxon>Viruses</taxon>
        <taxon>Duplodnaviria</taxon>
        <taxon>Heunggongvirae</taxon>
        <taxon>Uroviricota</taxon>
        <taxon>Caudoviricetes</taxon>
    </lineage>
</organism>
<sequence length="302" mass="34076">MTRIMKTLHFGIEMEMTGITRAQVANLMGAFFGMGRGTHKGGAYDTYTASDAKGRTWKAMSDSSIWAQRKVDGQIEGATNEYRTEVVSPILSYDDIPKLQELVRTLRKAGALVNSSCGIHIHVGAEQFTPKTLRNLVNLMASKEDMIYHALQIDPIREGRYCQKTDGTFLAKLNKKQPQTMAEFADIWYIQAPFGRNEHYNCSRYHGLNLHATFTKGTVEFRLFNGTLHAGEIKAYIQFCLALAHQALTQKKASAKKTETDNEKYAFRCWMLRLGLIGDEFKTCRLHLLKHLTGNAAWKNAA</sequence>
<evidence type="ECO:0000313" key="1">
    <source>
        <dbReference type="EMBL" id="DAF46043.1"/>
    </source>
</evidence>
<dbReference type="EMBL" id="BK032530">
    <property type="protein sequence ID" value="DAF46043.1"/>
    <property type="molecule type" value="Genomic_DNA"/>
</dbReference>